<evidence type="ECO:0000256" key="1">
    <source>
        <dbReference type="SAM" id="SignalP"/>
    </source>
</evidence>
<name>A0A917JZ79_9GAMM</name>
<feature type="signal peptide" evidence="1">
    <location>
        <begin position="1"/>
        <end position="19"/>
    </location>
</feature>
<dbReference type="SUPFAM" id="SSF53850">
    <property type="entry name" value="Periplasmic binding protein-like II"/>
    <property type="match status" value="1"/>
</dbReference>
<reference evidence="2" key="1">
    <citation type="journal article" date="2014" name="Int. J. Syst. Evol. Microbiol.">
        <title>Complete genome sequence of Corynebacterium casei LMG S-19264T (=DSM 44701T), isolated from a smear-ripened cheese.</title>
        <authorList>
            <consortium name="US DOE Joint Genome Institute (JGI-PGF)"/>
            <person name="Walter F."/>
            <person name="Albersmeier A."/>
            <person name="Kalinowski J."/>
            <person name="Ruckert C."/>
        </authorList>
    </citation>
    <scope>NUCLEOTIDE SEQUENCE</scope>
    <source>
        <strain evidence="2">JCM 13919</strain>
    </source>
</reference>
<comment type="caution">
    <text evidence="2">The sequence shown here is derived from an EMBL/GenBank/DDBJ whole genome shotgun (WGS) entry which is preliminary data.</text>
</comment>
<feature type="chain" id="PRO_5036874038" evidence="1">
    <location>
        <begin position="20"/>
        <end position="79"/>
    </location>
</feature>
<keyword evidence="3" id="KW-1185">Reference proteome</keyword>
<gene>
    <name evidence="2" type="ORF">GCM10007966_22570</name>
</gene>
<dbReference type="AlphaFoldDB" id="A0A917JZ79"/>
<sequence length="79" mass="8950">MIKKLIFSLLISFSLVAEAAKLNVGIVVDPPFVIQQNERYTGVSIAIWEKVAEKANLEYRYQLFANEDDVIKAYNEGTL</sequence>
<dbReference type="RefSeq" id="WP_131777480.1">
    <property type="nucleotide sequence ID" value="NZ_BMOB01000016.1"/>
</dbReference>
<evidence type="ECO:0000313" key="2">
    <source>
        <dbReference type="EMBL" id="GGI93482.1"/>
    </source>
</evidence>
<proteinExistence type="predicted"/>
<protein>
    <submittedName>
        <fullName evidence="2">Uncharacterized protein</fullName>
    </submittedName>
</protein>
<dbReference type="Gene3D" id="3.40.190.10">
    <property type="entry name" value="Periplasmic binding protein-like II"/>
    <property type="match status" value="1"/>
</dbReference>
<organism evidence="2 3">
    <name type="scientific">Legionella impletisoli</name>
    <dbReference type="NCBI Taxonomy" id="343510"/>
    <lineage>
        <taxon>Bacteria</taxon>
        <taxon>Pseudomonadati</taxon>
        <taxon>Pseudomonadota</taxon>
        <taxon>Gammaproteobacteria</taxon>
        <taxon>Legionellales</taxon>
        <taxon>Legionellaceae</taxon>
        <taxon>Legionella</taxon>
    </lineage>
</organism>
<evidence type="ECO:0000313" key="3">
    <source>
        <dbReference type="Proteomes" id="UP000630149"/>
    </source>
</evidence>
<dbReference type="OrthoDB" id="9813518at2"/>
<keyword evidence="1" id="KW-0732">Signal</keyword>
<dbReference type="EMBL" id="BMOB01000016">
    <property type="protein sequence ID" value="GGI93482.1"/>
    <property type="molecule type" value="Genomic_DNA"/>
</dbReference>
<dbReference type="Proteomes" id="UP000630149">
    <property type="component" value="Unassembled WGS sequence"/>
</dbReference>
<accession>A0A917JZ79</accession>
<reference evidence="2" key="2">
    <citation type="submission" date="2020-09" db="EMBL/GenBank/DDBJ databases">
        <authorList>
            <person name="Sun Q."/>
            <person name="Ohkuma M."/>
        </authorList>
    </citation>
    <scope>NUCLEOTIDE SEQUENCE</scope>
    <source>
        <strain evidence="2">JCM 13919</strain>
    </source>
</reference>